<gene>
    <name evidence="2" type="ORF">MUCCIDRAFT_84856</name>
</gene>
<keyword evidence="1" id="KW-0812">Transmembrane</keyword>
<comment type="caution">
    <text evidence="2">The sequence shown here is derived from an EMBL/GenBank/DDBJ whole genome shotgun (WGS) entry which is preliminary data.</text>
</comment>
<sequence>MTNGDAPHKCERHLIDYQSLNSTEKEQAVGTEADQLHGIALSHLKNTSEQIQCPFCLKCVRTTTSRDSMMDFCRIFGLAGITFRIPTLEATVKASLFIYFVFFRYKITHKCSSCYKKVAVYNTFTKTIRVQAPSFGSDPAALSSLLSLPSVTPNERLGNRSEFIQCPHCHHFAYSKVSGGSDVALLLSLYGLLVWLPFVTYNLLLPIYYYIVPVMVVYLIFGTHLIKHKCPSCFKKIASFNIFTGRTFVTLPPEDGLSQ</sequence>
<keyword evidence="3" id="KW-1185">Reference proteome</keyword>
<reference evidence="2 3" key="1">
    <citation type="submission" date="2015-06" db="EMBL/GenBank/DDBJ databases">
        <title>Expansion of signal transduction pathways in fungi by whole-genome duplication.</title>
        <authorList>
            <consortium name="DOE Joint Genome Institute"/>
            <person name="Corrochano L.M."/>
            <person name="Kuo A."/>
            <person name="Marcet-Houben M."/>
            <person name="Polaino S."/>
            <person name="Salamov A."/>
            <person name="Villalobos J.M."/>
            <person name="Alvarez M.I."/>
            <person name="Avalos J."/>
            <person name="Benito E.P."/>
            <person name="Benoit I."/>
            <person name="Burger G."/>
            <person name="Camino L.P."/>
            <person name="Canovas D."/>
            <person name="Cerda-Olmedo E."/>
            <person name="Cheng J.-F."/>
            <person name="Dominguez A."/>
            <person name="Elias M."/>
            <person name="Eslava A.P."/>
            <person name="Glaser F."/>
            <person name="Grimwood J."/>
            <person name="Gutierrez G."/>
            <person name="Heitman J."/>
            <person name="Henrissat B."/>
            <person name="Iturriaga E.A."/>
            <person name="Lang B.F."/>
            <person name="Lavin J.L."/>
            <person name="Lee S."/>
            <person name="Li W."/>
            <person name="Lindquist E."/>
            <person name="Lopez-Garcia S."/>
            <person name="Luque E.M."/>
            <person name="Marcos A.T."/>
            <person name="Martin J."/>
            <person name="Mccluskey K."/>
            <person name="Medina H.R."/>
            <person name="Miralles-Duran A."/>
            <person name="Miyazaki A."/>
            <person name="Munoz-Torres E."/>
            <person name="Oguiza J.A."/>
            <person name="Ohm R."/>
            <person name="Olmedo M."/>
            <person name="Orejas M."/>
            <person name="Ortiz-Castellanos L."/>
            <person name="Pisabarro A.G."/>
            <person name="Rodriguez-Romero J."/>
            <person name="Ruiz-Herrera J."/>
            <person name="Ruiz-Vazquez R."/>
            <person name="Sanz C."/>
            <person name="Schackwitz W."/>
            <person name="Schmutz J."/>
            <person name="Shahriari M."/>
            <person name="Shelest E."/>
            <person name="Silva-Franco F."/>
            <person name="Soanes D."/>
            <person name="Syed K."/>
            <person name="Tagua V.G."/>
            <person name="Talbot N.J."/>
            <person name="Thon M."/>
            <person name="De Vries R.P."/>
            <person name="Wiebenga A."/>
            <person name="Yadav J.S."/>
            <person name="Braun E.L."/>
            <person name="Baker S."/>
            <person name="Garre V."/>
            <person name="Horwitz B."/>
            <person name="Torres-Martinez S."/>
            <person name="Idnurm A."/>
            <person name="Herrera-Estrella A."/>
            <person name="Gabaldon T."/>
            <person name="Grigoriev I.V."/>
        </authorList>
    </citation>
    <scope>NUCLEOTIDE SEQUENCE [LARGE SCALE GENOMIC DNA]</scope>
    <source>
        <strain evidence="2 3">CBS 277.49</strain>
    </source>
</reference>
<dbReference type="EMBL" id="AMYB01000006">
    <property type="protein sequence ID" value="OAD01019.1"/>
    <property type="molecule type" value="Genomic_DNA"/>
</dbReference>
<proteinExistence type="predicted"/>
<feature type="transmembrane region" description="Helical" evidence="1">
    <location>
        <begin position="207"/>
        <end position="226"/>
    </location>
</feature>
<feature type="transmembrane region" description="Helical" evidence="1">
    <location>
        <begin position="183"/>
        <end position="201"/>
    </location>
</feature>
<evidence type="ECO:0000313" key="3">
    <source>
        <dbReference type="Proteomes" id="UP000077051"/>
    </source>
</evidence>
<organism evidence="2 3">
    <name type="scientific">Mucor lusitanicus CBS 277.49</name>
    <dbReference type="NCBI Taxonomy" id="747725"/>
    <lineage>
        <taxon>Eukaryota</taxon>
        <taxon>Fungi</taxon>
        <taxon>Fungi incertae sedis</taxon>
        <taxon>Mucoromycota</taxon>
        <taxon>Mucoromycotina</taxon>
        <taxon>Mucoromycetes</taxon>
        <taxon>Mucorales</taxon>
        <taxon>Mucorineae</taxon>
        <taxon>Mucoraceae</taxon>
        <taxon>Mucor</taxon>
    </lineage>
</organism>
<keyword evidence="1" id="KW-1133">Transmembrane helix</keyword>
<dbReference type="Proteomes" id="UP000077051">
    <property type="component" value="Unassembled WGS sequence"/>
</dbReference>
<evidence type="ECO:0000256" key="1">
    <source>
        <dbReference type="SAM" id="Phobius"/>
    </source>
</evidence>
<accession>A0A162QNX2</accession>
<protein>
    <submittedName>
        <fullName evidence="2">Uncharacterized protein</fullName>
    </submittedName>
</protein>
<evidence type="ECO:0000313" key="2">
    <source>
        <dbReference type="EMBL" id="OAD01019.1"/>
    </source>
</evidence>
<dbReference type="AlphaFoldDB" id="A0A162QNX2"/>
<name>A0A162QNX2_MUCCL</name>
<keyword evidence="1" id="KW-0472">Membrane</keyword>
<dbReference type="VEuPathDB" id="FungiDB:MUCCIDRAFT_84856"/>